<dbReference type="HOGENOM" id="CLU_772009_0_0_1"/>
<feature type="compositionally biased region" description="Polar residues" evidence="1">
    <location>
        <begin position="229"/>
        <end position="243"/>
    </location>
</feature>
<organism evidence="2 3">
    <name type="scientific">Sporothrix brasiliensis 5110</name>
    <dbReference type="NCBI Taxonomy" id="1398154"/>
    <lineage>
        <taxon>Eukaryota</taxon>
        <taxon>Fungi</taxon>
        <taxon>Dikarya</taxon>
        <taxon>Ascomycota</taxon>
        <taxon>Pezizomycotina</taxon>
        <taxon>Sordariomycetes</taxon>
        <taxon>Sordariomycetidae</taxon>
        <taxon>Ophiostomatales</taxon>
        <taxon>Ophiostomataceae</taxon>
        <taxon>Sporothrix</taxon>
    </lineage>
</organism>
<dbReference type="VEuPathDB" id="FungiDB:SPBR_06046"/>
<reference evidence="2 3" key="1">
    <citation type="journal article" date="2014" name="BMC Genomics">
        <title>Comparative genomics of the major fungal agents of human and animal Sporotrichosis: Sporothrix schenckii and Sporothrix brasiliensis.</title>
        <authorList>
            <person name="Teixeira M.M."/>
            <person name="de Almeida L.G."/>
            <person name="Kubitschek-Barreira P."/>
            <person name="Alves F.L."/>
            <person name="Kioshima E.S."/>
            <person name="Abadio A.K."/>
            <person name="Fernandes L."/>
            <person name="Derengowski L.S."/>
            <person name="Ferreira K.S."/>
            <person name="Souza R.C."/>
            <person name="Ruiz J.C."/>
            <person name="de Andrade N.C."/>
            <person name="Paes H.C."/>
            <person name="Nicola A.M."/>
            <person name="Albuquerque P."/>
            <person name="Gerber A.L."/>
            <person name="Martins V.P."/>
            <person name="Peconick L.D."/>
            <person name="Neto A.V."/>
            <person name="Chaucanez C.B."/>
            <person name="Silva P.A."/>
            <person name="Cunha O.L."/>
            <person name="de Oliveira F.F."/>
            <person name="dos Santos T.C."/>
            <person name="Barros A.L."/>
            <person name="Soares M.A."/>
            <person name="de Oliveira L.M."/>
            <person name="Marini M.M."/>
            <person name="Villalobos-Duno H."/>
            <person name="Cunha M.M."/>
            <person name="de Hoog S."/>
            <person name="da Silveira J.F."/>
            <person name="Henrissat B."/>
            <person name="Nino-Vega G.A."/>
            <person name="Cisalpino P.S."/>
            <person name="Mora-Montes H.M."/>
            <person name="Almeida S.R."/>
            <person name="Stajich J.E."/>
            <person name="Lopes-Bezerra L.M."/>
            <person name="Vasconcelos A.T."/>
            <person name="Felipe M.S."/>
        </authorList>
    </citation>
    <scope>NUCLEOTIDE SEQUENCE [LARGE SCALE GENOMIC DNA]</scope>
    <source>
        <strain evidence="2 3">5110</strain>
    </source>
</reference>
<dbReference type="AlphaFoldDB" id="A0A0C2J5R3"/>
<dbReference type="GeneID" id="63679229"/>
<dbReference type="CDD" id="cd12148">
    <property type="entry name" value="fungal_TF_MHR"/>
    <property type="match status" value="1"/>
</dbReference>
<proteinExistence type="predicted"/>
<accession>A0A0C2J5R3</accession>
<evidence type="ECO:0000313" key="3">
    <source>
        <dbReference type="Proteomes" id="UP000031575"/>
    </source>
</evidence>
<evidence type="ECO:0008006" key="4">
    <source>
        <dbReference type="Google" id="ProtNLM"/>
    </source>
</evidence>
<evidence type="ECO:0000313" key="2">
    <source>
        <dbReference type="EMBL" id="KIH94335.1"/>
    </source>
</evidence>
<name>A0A0C2J5R3_9PEZI</name>
<feature type="compositionally biased region" description="Polar residues" evidence="1">
    <location>
        <begin position="251"/>
        <end position="264"/>
    </location>
</feature>
<dbReference type="OrthoDB" id="47007at2759"/>
<gene>
    <name evidence="2" type="ORF">SPBR_06046</name>
</gene>
<evidence type="ECO:0000256" key="1">
    <source>
        <dbReference type="SAM" id="MobiDB-lite"/>
    </source>
</evidence>
<keyword evidence="3" id="KW-1185">Reference proteome</keyword>
<dbReference type="RefSeq" id="XP_040622345.1">
    <property type="nucleotide sequence ID" value="XM_040764308.1"/>
</dbReference>
<dbReference type="Proteomes" id="UP000031575">
    <property type="component" value="Unassembled WGS sequence"/>
</dbReference>
<sequence>MDGGTTAPANPHSPSENILAYACVDSAIRTMSLLRGLLDAPKVPKRLPYIVNSAFVSALVLGFAQFGDLDRVFPIGKSLAIAQKVLALFGRHDPVSKRYASIVTDLQAACEACLEKRARGKMERHSVLIGGLFGTVEDATANPAAAAVATAAAAAGTERPDDGESAGRSAEPFADTPASLSPTQQQRSQQDSQQRQQKKRHQEVQNVLNLQRGIPGVPGPHSLCDLSAPDSNPPQNRDSNGQTPMPAPLPQKQNPAMSSIQQHSPMPHIPSYSGIDFTPPFTDGNDDFLGLASAAEADDTLVRRHTNSSYDMDDNTQQLLPQMSGLPDMILAMSPRMITFDSFDKNLQLFPTMDTTGFL</sequence>
<feature type="region of interest" description="Disordered" evidence="1">
    <location>
        <begin position="152"/>
        <end position="264"/>
    </location>
</feature>
<comment type="caution">
    <text evidence="2">The sequence shown here is derived from an EMBL/GenBank/DDBJ whole genome shotgun (WGS) entry which is preliminary data.</text>
</comment>
<protein>
    <recommendedName>
        <fullName evidence="4">C6 transcription factor</fullName>
    </recommendedName>
</protein>
<feature type="compositionally biased region" description="Low complexity" evidence="1">
    <location>
        <begin position="184"/>
        <end position="195"/>
    </location>
</feature>
<dbReference type="EMBL" id="AWTV01000004">
    <property type="protein sequence ID" value="KIH94335.1"/>
    <property type="molecule type" value="Genomic_DNA"/>
</dbReference>